<organism evidence="1 2">
    <name type="scientific">Metabacillus halosaccharovorans</name>
    <dbReference type="NCBI Taxonomy" id="930124"/>
    <lineage>
        <taxon>Bacteria</taxon>
        <taxon>Bacillati</taxon>
        <taxon>Bacillota</taxon>
        <taxon>Bacilli</taxon>
        <taxon>Bacillales</taxon>
        <taxon>Bacillaceae</taxon>
        <taxon>Metabacillus</taxon>
    </lineage>
</organism>
<keyword evidence="1" id="KW-0223">Dioxygenase</keyword>
<keyword evidence="2" id="KW-1185">Reference proteome</keyword>
<gene>
    <name evidence="1" type="ORF">OIH86_13730</name>
</gene>
<dbReference type="GO" id="GO:0051213">
    <property type="term" value="F:dioxygenase activity"/>
    <property type="evidence" value="ECO:0007669"/>
    <property type="project" value="UniProtKB-KW"/>
</dbReference>
<dbReference type="Pfam" id="PF05721">
    <property type="entry name" value="PhyH"/>
    <property type="match status" value="1"/>
</dbReference>
<dbReference type="Gene3D" id="2.60.120.620">
    <property type="entry name" value="q2cbj1_9rhob like domain"/>
    <property type="match status" value="1"/>
</dbReference>
<sequence>MTKYKVLNQEQVNQFIELGWVKVEQAFPKEVALEAQKIVWENVEKRGVLKNDQSTWTEEMVQLNENYEHEEFQKCNTKRLADAIEDLVGEGRWADRTVYGESEKKVGYGWWPVNFSQGAEKPWNVANTGWHWDGIHFRHYIDSPEQGLLCLNLFSEIGKQGGGTLVAEGSHKVVAKFLSKQPDGIELGDGIRTLNEQHPWFSELTASNERQGDNFEQYRIEKFMENPYFDEDGIKLQIVETTGNPGDVILCHPFLYHAASQNHSGVPRFMCNRTTPLTERINLNRPDGNYSPLEWSIKSVIHKEAAI</sequence>
<comment type="caution">
    <text evidence="1">The sequence shown here is derived from an EMBL/GenBank/DDBJ whole genome shotgun (WGS) entry which is preliminary data.</text>
</comment>
<evidence type="ECO:0000313" key="2">
    <source>
        <dbReference type="Proteomes" id="UP001526147"/>
    </source>
</evidence>
<dbReference type="RefSeq" id="WP_264143243.1">
    <property type="nucleotide sequence ID" value="NZ_JAOYEY010000042.1"/>
</dbReference>
<evidence type="ECO:0000313" key="1">
    <source>
        <dbReference type="EMBL" id="MCV9886693.1"/>
    </source>
</evidence>
<reference evidence="1 2" key="1">
    <citation type="submission" date="2022-10" db="EMBL/GenBank/DDBJ databases">
        <title>Draft genome assembly of moderately radiation resistant bacterium Metabacillus halosaccharovorans.</title>
        <authorList>
            <person name="Pal S."/>
            <person name="Gopinathan A."/>
        </authorList>
    </citation>
    <scope>NUCLEOTIDE SEQUENCE [LARGE SCALE GENOMIC DNA]</scope>
    <source>
        <strain evidence="1 2">VITHBRA001</strain>
    </source>
</reference>
<name>A0ABT3DI07_9BACI</name>
<proteinExistence type="predicted"/>
<keyword evidence="1" id="KW-0560">Oxidoreductase</keyword>
<dbReference type="Proteomes" id="UP001526147">
    <property type="component" value="Unassembled WGS sequence"/>
</dbReference>
<protein>
    <submittedName>
        <fullName evidence="1">Phytanoyl-CoA dioxygenase family protein</fullName>
    </submittedName>
</protein>
<accession>A0ABT3DI07</accession>
<dbReference type="EMBL" id="JAOYEY010000042">
    <property type="protein sequence ID" value="MCV9886693.1"/>
    <property type="molecule type" value="Genomic_DNA"/>
</dbReference>
<dbReference type="InterPro" id="IPR008775">
    <property type="entry name" value="Phytyl_CoA_dOase-like"/>
</dbReference>
<dbReference type="SUPFAM" id="SSF51197">
    <property type="entry name" value="Clavaminate synthase-like"/>
    <property type="match status" value="1"/>
</dbReference>